<organism evidence="2 3">
    <name type="scientific">Ligilactobacillus apodemi DSM 16634 = JCM 16172</name>
    <dbReference type="NCBI Taxonomy" id="1423724"/>
    <lineage>
        <taxon>Bacteria</taxon>
        <taxon>Bacillati</taxon>
        <taxon>Bacillota</taxon>
        <taxon>Bacilli</taxon>
        <taxon>Lactobacillales</taxon>
        <taxon>Lactobacillaceae</taxon>
        <taxon>Ligilactobacillus</taxon>
    </lineage>
</organism>
<name>A0A0R1U1C8_9LACO</name>
<evidence type="ECO:0000313" key="3">
    <source>
        <dbReference type="Proteomes" id="UP000051324"/>
    </source>
</evidence>
<feature type="transmembrane region" description="Helical" evidence="1">
    <location>
        <begin position="54"/>
        <end position="75"/>
    </location>
</feature>
<dbReference type="InterPro" id="IPR046503">
    <property type="entry name" value="DUF6681"/>
</dbReference>
<keyword evidence="1" id="KW-1133">Transmembrane helix</keyword>
<protein>
    <submittedName>
        <fullName evidence="2">Uncharacterized protein</fullName>
    </submittedName>
</protein>
<accession>A0A0R1U1C8</accession>
<dbReference type="PATRIC" id="fig|1423724.4.peg.1879"/>
<evidence type="ECO:0000313" key="2">
    <source>
        <dbReference type="EMBL" id="KRL87183.1"/>
    </source>
</evidence>
<keyword evidence="1" id="KW-0812">Transmembrane</keyword>
<dbReference type="Proteomes" id="UP000051324">
    <property type="component" value="Unassembled WGS sequence"/>
</dbReference>
<sequence>MFSLLGMINSYIGYFNMNATLKNRIYTVVGSVGNFYLLYVAYRFFANGFFIRGLLFICVFLILAYFAYLNILYFFTETRVSKFDISPKVEKMLGVKIPDTRAQEKAAQTAAPGFVQTNGIFKDEEFLPSTLVVDRKQRENLQKIVKQLEEVGYLKLDFGGKKDRELFKGAKSGDRFLALEEPVALPYYELREKNGKLLVYGGVNQIERHELGELTQVGLLRGHEALDRYQLSLATAVITAGPYKFAGRSTMMKKETPFKLEVQVAYREKDEDLSTGEKIKAEVEQEVKKETTELESGLSRKDRYRSK</sequence>
<dbReference type="EMBL" id="AZFT01000006">
    <property type="protein sequence ID" value="KRL87183.1"/>
    <property type="molecule type" value="Genomic_DNA"/>
</dbReference>
<dbReference type="OrthoDB" id="2192445at2"/>
<dbReference type="Pfam" id="PF20386">
    <property type="entry name" value="DUF6681"/>
    <property type="match status" value="1"/>
</dbReference>
<keyword evidence="1" id="KW-0472">Membrane</keyword>
<gene>
    <name evidence="2" type="ORF">FC32_GL001802</name>
</gene>
<dbReference type="RefSeq" id="WP_025087284.1">
    <property type="nucleotide sequence ID" value="NZ_AZFT01000006.1"/>
</dbReference>
<dbReference type="STRING" id="1423724.FC32_GL001802"/>
<keyword evidence="3" id="KW-1185">Reference proteome</keyword>
<reference evidence="2 3" key="1">
    <citation type="journal article" date="2015" name="Genome Announc.">
        <title>Expanding the biotechnology potential of lactobacilli through comparative genomics of 213 strains and associated genera.</title>
        <authorList>
            <person name="Sun Z."/>
            <person name="Harris H.M."/>
            <person name="McCann A."/>
            <person name="Guo C."/>
            <person name="Argimon S."/>
            <person name="Zhang W."/>
            <person name="Yang X."/>
            <person name="Jeffery I.B."/>
            <person name="Cooney J.C."/>
            <person name="Kagawa T.F."/>
            <person name="Liu W."/>
            <person name="Song Y."/>
            <person name="Salvetti E."/>
            <person name="Wrobel A."/>
            <person name="Rasinkangas P."/>
            <person name="Parkhill J."/>
            <person name="Rea M.C."/>
            <person name="O'Sullivan O."/>
            <person name="Ritari J."/>
            <person name="Douillard F.P."/>
            <person name="Paul Ross R."/>
            <person name="Yang R."/>
            <person name="Briner A.E."/>
            <person name="Felis G.E."/>
            <person name="de Vos W.M."/>
            <person name="Barrangou R."/>
            <person name="Klaenhammer T.R."/>
            <person name="Caufield P.W."/>
            <person name="Cui Y."/>
            <person name="Zhang H."/>
            <person name="O'Toole P.W."/>
        </authorList>
    </citation>
    <scope>NUCLEOTIDE SEQUENCE [LARGE SCALE GENOMIC DNA]</scope>
    <source>
        <strain evidence="2 3">DSM 16634</strain>
    </source>
</reference>
<dbReference type="AlphaFoldDB" id="A0A0R1U1C8"/>
<feature type="transmembrane region" description="Helical" evidence="1">
    <location>
        <begin position="25"/>
        <end position="42"/>
    </location>
</feature>
<evidence type="ECO:0000256" key="1">
    <source>
        <dbReference type="SAM" id="Phobius"/>
    </source>
</evidence>
<dbReference type="eggNOG" id="ENOG5032RH8">
    <property type="taxonomic scope" value="Bacteria"/>
</dbReference>
<comment type="caution">
    <text evidence="2">The sequence shown here is derived from an EMBL/GenBank/DDBJ whole genome shotgun (WGS) entry which is preliminary data.</text>
</comment>
<proteinExistence type="predicted"/>